<gene>
    <name evidence="1" type="ORF">GJA_4571</name>
</gene>
<dbReference type="KEGG" id="jag:GJA_4571"/>
<name>W0VCS5_9BURK</name>
<dbReference type="HOGENOM" id="CLU_3328845_0_0_4"/>
<evidence type="ECO:0000313" key="1">
    <source>
        <dbReference type="EMBL" id="CDG85178.1"/>
    </source>
</evidence>
<evidence type="ECO:0000313" key="2">
    <source>
        <dbReference type="Proteomes" id="UP000027604"/>
    </source>
</evidence>
<protein>
    <submittedName>
        <fullName evidence="1">Uncharacterized protein</fullName>
    </submittedName>
</protein>
<sequence>MNLHPQNPINRHENARSFYACWIQEEIMYFPFRRMKVN</sequence>
<proteinExistence type="predicted"/>
<keyword evidence="2" id="KW-1185">Reference proteome</keyword>
<reference evidence="1" key="1">
    <citation type="journal article" date="2015" name="Genome Announc.">
        <title>Genome Sequence of Mushroom Soft-Rot Pathogen Janthinobacterium agaricidamnosum.</title>
        <authorList>
            <person name="Graupner K."/>
            <person name="Lackner G."/>
            <person name="Hertweck C."/>
        </authorList>
    </citation>
    <scope>NUCLEOTIDE SEQUENCE [LARGE SCALE GENOMIC DNA]</scope>
    <source>
        <strain evidence="1">DSM 9628</strain>
    </source>
</reference>
<accession>W0VCS5</accession>
<organism evidence="1 2">
    <name type="scientific">Janthinobacterium agaricidamnosum NBRC 102515 = DSM 9628</name>
    <dbReference type="NCBI Taxonomy" id="1349767"/>
    <lineage>
        <taxon>Bacteria</taxon>
        <taxon>Pseudomonadati</taxon>
        <taxon>Pseudomonadota</taxon>
        <taxon>Betaproteobacteria</taxon>
        <taxon>Burkholderiales</taxon>
        <taxon>Oxalobacteraceae</taxon>
        <taxon>Janthinobacterium</taxon>
    </lineage>
</organism>
<dbReference type="Proteomes" id="UP000027604">
    <property type="component" value="Chromosome I"/>
</dbReference>
<dbReference type="AlphaFoldDB" id="W0VCS5"/>
<dbReference type="STRING" id="1349767.GJA_4571"/>
<dbReference type="EMBL" id="HG322949">
    <property type="protein sequence ID" value="CDG85178.1"/>
    <property type="molecule type" value="Genomic_DNA"/>
</dbReference>